<evidence type="ECO:0000313" key="3">
    <source>
        <dbReference type="EMBL" id="CAD7663683.1"/>
    </source>
</evidence>
<dbReference type="EMBL" id="OC948707">
    <property type="protein sequence ID" value="CAD7663683.1"/>
    <property type="molecule type" value="Genomic_DNA"/>
</dbReference>
<feature type="region of interest" description="Disordered" evidence="1">
    <location>
        <begin position="90"/>
        <end position="116"/>
    </location>
</feature>
<dbReference type="GO" id="GO:0006355">
    <property type="term" value="P:regulation of DNA-templated transcription"/>
    <property type="evidence" value="ECO:0007669"/>
    <property type="project" value="InterPro"/>
</dbReference>
<evidence type="ECO:0000256" key="1">
    <source>
        <dbReference type="SAM" id="MobiDB-lite"/>
    </source>
</evidence>
<protein>
    <recommendedName>
        <fullName evidence="2">CCR4-Not complex component Not N-terminal domain-containing protein</fullName>
    </recommendedName>
</protein>
<name>A0A7R9QYZ7_9ACAR</name>
<gene>
    <name evidence="3" type="ORF">ONB1V03_LOCUS20241</name>
</gene>
<feature type="non-terminal residue" evidence="3">
    <location>
        <position position="1"/>
    </location>
</feature>
<dbReference type="OrthoDB" id="293823at2759"/>
<dbReference type="Proteomes" id="UP000728032">
    <property type="component" value="Unassembled WGS sequence"/>
</dbReference>
<dbReference type="EMBL" id="CAJPVJ010033882">
    <property type="protein sequence ID" value="CAG2180820.1"/>
    <property type="molecule type" value="Genomic_DNA"/>
</dbReference>
<dbReference type="InterPro" id="IPR007207">
    <property type="entry name" value="Not_N"/>
</dbReference>
<sequence>MYGDIDAGENQCRIDEFKEMTEQHKYHIKQLETLMRMLDNETVEMNQIKKIKDDVEYYIESCQEPVINTTPTQTSTPQTANKFKRLKIGCPSSAPSSSSRRVANTSTPNVPLNQLSPKPLTVIRKSVNRSVKQKTPIHKRTMGSVGRKCYIPEYLERIVLDSSPYGSPFTPKTIVKKSRNNKTMNNTTAVNNTTLFSDTTAIQMHRSFRTTTTQTNDSLRQMSDVCNQTFDV</sequence>
<feature type="domain" description="CCR4-Not complex component Not N-terminal" evidence="2">
    <location>
        <begin position="10"/>
        <end position="67"/>
    </location>
</feature>
<proteinExistence type="predicted"/>
<dbReference type="AlphaFoldDB" id="A0A7R9QYZ7"/>
<keyword evidence="4" id="KW-1185">Reference proteome</keyword>
<feature type="compositionally biased region" description="Polar residues" evidence="1">
    <location>
        <begin position="100"/>
        <end position="116"/>
    </location>
</feature>
<dbReference type="GO" id="GO:0005634">
    <property type="term" value="C:nucleus"/>
    <property type="evidence" value="ECO:0007669"/>
    <property type="project" value="InterPro"/>
</dbReference>
<organism evidence="3">
    <name type="scientific">Oppiella nova</name>
    <dbReference type="NCBI Taxonomy" id="334625"/>
    <lineage>
        <taxon>Eukaryota</taxon>
        <taxon>Metazoa</taxon>
        <taxon>Ecdysozoa</taxon>
        <taxon>Arthropoda</taxon>
        <taxon>Chelicerata</taxon>
        <taxon>Arachnida</taxon>
        <taxon>Acari</taxon>
        <taxon>Acariformes</taxon>
        <taxon>Sarcoptiformes</taxon>
        <taxon>Oribatida</taxon>
        <taxon>Brachypylina</taxon>
        <taxon>Oppioidea</taxon>
        <taxon>Oppiidae</taxon>
        <taxon>Oppiella</taxon>
    </lineage>
</organism>
<accession>A0A7R9QYZ7</accession>
<evidence type="ECO:0000259" key="2">
    <source>
        <dbReference type="Pfam" id="PF04065"/>
    </source>
</evidence>
<dbReference type="Pfam" id="PF04065">
    <property type="entry name" value="Not3"/>
    <property type="match status" value="1"/>
</dbReference>
<reference evidence="3" key="1">
    <citation type="submission" date="2020-11" db="EMBL/GenBank/DDBJ databases">
        <authorList>
            <person name="Tran Van P."/>
        </authorList>
    </citation>
    <scope>NUCLEOTIDE SEQUENCE</scope>
</reference>
<evidence type="ECO:0000313" key="4">
    <source>
        <dbReference type="Proteomes" id="UP000728032"/>
    </source>
</evidence>